<protein>
    <submittedName>
        <fullName evidence="3">Glutamate dehydrogenase</fullName>
    </submittedName>
</protein>
<keyword evidence="2" id="KW-0472">Membrane</keyword>
<keyword evidence="2" id="KW-0812">Transmembrane</keyword>
<accession>A0A5A7P9X4</accession>
<keyword evidence="4" id="KW-1185">Reference proteome</keyword>
<dbReference type="EMBL" id="BKCP01003447">
    <property type="protein sequence ID" value="GER29288.1"/>
    <property type="molecule type" value="Genomic_DNA"/>
</dbReference>
<reference evidence="4" key="1">
    <citation type="journal article" date="2019" name="Curr. Biol.">
        <title>Genome Sequence of Striga asiatica Provides Insight into the Evolution of Plant Parasitism.</title>
        <authorList>
            <person name="Yoshida S."/>
            <person name="Kim S."/>
            <person name="Wafula E.K."/>
            <person name="Tanskanen J."/>
            <person name="Kim Y.M."/>
            <person name="Honaas L."/>
            <person name="Yang Z."/>
            <person name="Spallek T."/>
            <person name="Conn C.E."/>
            <person name="Ichihashi Y."/>
            <person name="Cheong K."/>
            <person name="Cui S."/>
            <person name="Der J.P."/>
            <person name="Gundlach H."/>
            <person name="Jiao Y."/>
            <person name="Hori C."/>
            <person name="Ishida J.K."/>
            <person name="Kasahara H."/>
            <person name="Kiba T."/>
            <person name="Kim M.S."/>
            <person name="Koo N."/>
            <person name="Laohavisit A."/>
            <person name="Lee Y.H."/>
            <person name="Lumba S."/>
            <person name="McCourt P."/>
            <person name="Mortimer J.C."/>
            <person name="Mutuku J.M."/>
            <person name="Nomura T."/>
            <person name="Sasaki-Sekimoto Y."/>
            <person name="Seto Y."/>
            <person name="Wang Y."/>
            <person name="Wakatake T."/>
            <person name="Sakakibara H."/>
            <person name="Demura T."/>
            <person name="Yamaguchi S."/>
            <person name="Yoneyama K."/>
            <person name="Manabe R.I."/>
            <person name="Nelson D.C."/>
            <person name="Schulman A.H."/>
            <person name="Timko M.P."/>
            <person name="dePamphilis C.W."/>
            <person name="Choi D."/>
            <person name="Shirasu K."/>
        </authorList>
    </citation>
    <scope>NUCLEOTIDE SEQUENCE [LARGE SCALE GENOMIC DNA]</scope>
    <source>
        <strain evidence="4">cv. UVA1</strain>
    </source>
</reference>
<gene>
    <name evidence="3" type="ORF">STAS_05136</name>
</gene>
<sequence>MASAISITTTFAPTNLMMRSFPAMTRRKQRERDTTGDGKAVTRQRARPGEARTERERHDDKIYVHLRPRVARLLDSLTSCAVNLLLLRKDRNGNRQICFGSMSGDSDLIQGTPRIDILWANDSFRLRIKCHLCVPRHLHIFYATEVVIGLGYLHCLVILYTIAWILDEYSEISWSLTCSYSKSNRREAATERGVVFVTEALLAQHGKLIKDLTLALQGLECWIMGCKAVT</sequence>
<dbReference type="AlphaFoldDB" id="A0A5A7P9X4"/>
<comment type="caution">
    <text evidence="3">The sequence shown here is derived from an EMBL/GenBank/DDBJ whole genome shotgun (WGS) entry which is preliminary data.</text>
</comment>
<feature type="transmembrane region" description="Helical" evidence="2">
    <location>
        <begin position="140"/>
        <end position="166"/>
    </location>
</feature>
<evidence type="ECO:0000256" key="1">
    <source>
        <dbReference type="SAM" id="MobiDB-lite"/>
    </source>
</evidence>
<evidence type="ECO:0000256" key="2">
    <source>
        <dbReference type="SAM" id="Phobius"/>
    </source>
</evidence>
<dbReference type="OrthoDB" id="6718861at2759"/>
<organism evidence="3 4">
    <name type="scientific">Striga asiatica</name>
    <name type="common">Asiatic witchweed</name>
    <name type="synonym">Buchnera asiatica</name>
    <dbReference type="NCBI Taxonomy" id="4170"/>
    <lineage>
        <taxon>Eukaryota</taxon>
        <taxon>Viridiplantae</taxon>
        <taxon>Streptophyta</taxon>
        <taxon>Embryophyta</taxon>
        <taxon>Tracheophyta</taxon>
        <taxon>Spermatophyta</taxon>
        <taxon>Magnoliopsida</taxon>
        <taxon>eudicotyledons</taxon>
        <taxon>Gunneridae</taxon>
        <taxon>Pentapetalae</taxon>
        <taxon>asterids</taxon>
        <taxon>lamiids</taxon>
        <taxon>Lamiales</taxon>
        <taxon>Orobanchaceae</taxon>
        <taxon>Buchnereae</taxon>
        <taxon>Striga</taxon>
    </lineage>
</organism>
<keyword evidence="2" id="KW-1133">Transmembrane helix</keyword>
<dbReference type="Proteomes" id="UP000325081">
    <property type="component" value="Unassembled WGS sequence"/>
</dbReference>
<evidence type="ECO:0000313" key="3">
    <source>
        <dbReference type="EMBL" id="GER29288.1"/>
    </source>
</evidence>
<evidence type="ECO:0000313" key="4">
    <source>
        <dbReference type="Proteomes" id="UP000325081"/>
    </source>
</evidence>
<feature type="compositionally biased region" description="Basic and acidic residues" evidence="1">
    <location>
        <begin position="47"/>
        <end position="56"/>
    </location>
</feature>
<name>A0A5A7P9X4_STRAF</name>
<feature type="region of interest" description="Disordered" evidence="1">
    <location>
        <begin position="24"/>
        <end position="56"/>
    </location>
</feature>
<proteinExistence type="predicted"/>